<dbReference type="Proteomes" id="UP000550787">
    <property type="component" value="Unassembled WGS sequence"/>
</dbReference>
<reference evidence="1 2" key="1">
    <citation type="submission" date="2020-04" db="EMBL/GenBank/DDBJ databases">
        <title>Description of novel Gluconacetobacter.</title>
        <authorList>
            <person name="Sombolestani A."/>
        </authorList>
    </citation>
    <scope>NUCLEOTIDE SEQUENCE [LARGE SCALE GENOMIC DNA]</scope>
    <source>
        <strain evidence="1 2">LMG 7603</strain>
    </source>
</reference>
<dbReference type="EMBL" id="JABEQG010000022">
    <property type="protein sequence ID" value="MBB2157045.1"/>
    <property type="molecule type" value="Genomic_DNA"/>
</dbReference>
<dbReference type="AlphaFoldDB" id="A0A7W4I693"/>
<evidence type="ECO:0000313" key="1">
    <source>
        <dbReference type="EMBL" id="MBB2157045.1"/>
    </source>
</evidence>
<accession>A0A7W4I693</accession>
<organism evidence="1 2">
    <name type="scientific">Gluconacetobacter diazotrophicus</name>
    <name type="common">Acetobacter diazotrophicus</name>
    <dbReference type="NCBI Taxonomy" id="33996"/>
    <lineage>
        <taxon>Bacteria</taxon>
        <taxon>Pseudomonadati</taxon>
        <taxon>Pseudomonadota</taxon>
        <taxon>Alphaproteobacteria</taxon>
        <taxon>Acetobacterales</taxon>
        <taxon>Acetobacteraceae</taxon>
        <taxon>Gluconacetobacter</taxon>
    </lineage>
</organism>
<sequence length="94" mass="10426">MAIDPRSPEGHDILRRAEAARTSLVQSGLMRLSVAFLMYVQRVRSDKEKEGNSTVAEDKALQALKLHFDQIAADLDKVKTIFSEVGFTDAPHAD</sequence>
<gene>
    <name evidence="1" type="ORF">HLH33_12110</name>
</gene>
<protein>
    <submittedName>
        <fullName evidence="1">Uncharacterized protein</fullName>
    </submittedName>
</protein>
<evidence type="ECO:0000313" key="2">
    <source>
        <dbReference type="Proteomes" id="UP000550787"/>
    </source>
</evidence>
<dbReference type="RefSeq" id="WP_183116022.1">
    <property type="nucleotide sequence ID" value="NZ_JABEQG010000022.1"/>
</dbReference>
<proteinExistence type="predicted"/>
<comment type="caution">
    <text evidence="1">The sequence shown here is derived from an EMBL/GenBank/DDBJ whole genome shotgun (WGS) entry which is preliminary data.</text>
</comment>
<name>A0A7W4I693_GLUDI</name>